<sequence>MSATITGDSADRSAAVPDHASEPPDPSAGGPVVLSESAPIAGPIVQDEPAAEGAPWDHEHCCSRARGRAD</sequence>
<reference evidence="3" key="1">
    <citation type="journal article" date="2019" name="Int. J. Syst. Evol. Microbiol.">
        <title>The Global Catalogue of Microorganisms (GCM) 10K type strain sequencing project: providing services to taxonomists for standard genome sequencing and annotation.</title>
        <authorList>
            <consortium name="The Broad Institute Genomics Platform"/>
            <consortium name="The Broad Institute Genome Sequencing Center for Infectious Disease"/>
            <person name="Wu L."/>
            <person name="Ma J."/>
        </authorList>
    </citation>
    <scope>NUCLEOTIDE SEQUENCE [LARGE SCALE GENOMIC DNA]</scope>
    <source>
        <strain evidence="3">CCM 8653</strain>
    </source>
</reference>
<proteinExistence type="predicted"/>
<evidence type="ECO:0000256" key="1">
    <source>
        <dbReference type="SAM" id="MobiDB-lite"/>
    </source>
</evidence>
<dbReference type="Proteomes" id="UP000632535">
    <property type="component" value="Unassembled WGS sequence"/>
</dbReference>
<organism evidence="2 3">
    <name type="scientific">Isoptericola cucumis</name>
    <dbReference type="NCBI Taxonomy" id="1776856"/>
    <lineage>
        <taxon>Bacteria</taxon>
        <taxon>Bacillati</taxon>
        <taxon>Actinomycetota</taxon>
        <taxon>Actinomycetes</taxon>
        <taxon>Micrococcales</taxon>
        <taxon>Promicromonosporaceae</taxon>
        <taxon>Isoptericola</taxon>
    </lineage>
</organism>
<keyword evidence="3" id="KW-1185">Reference proteome</keyword>
<accession>A0ABQ2B9D0</accession>
<evidence type="ECO:0000313" key="3">
    <source>
        <dbReference type="Proteomes" id="UP000632535"/>
    </source>
</evidence>
<protein>
    <submittedName>
        <fullName evidence="2">Uncharacterized protein</fullName>
    </submittedName>
</protein>
<name>A0ABQ2B9D0_9MICO</name>
<gene>
    <name evidence="2" type="ORF">GCM10007368_27760</name>
</gene>
<feature type="region of interest" description="Disordered" evidence="1">
    <location>
        <begin position="1"/>
        <end position="70"/>
    </location>
</feature>
<feature type="compositionally biased region" description="Basic and acidic residues" evidence="1">
    <location>
        <begin position="55"/>
        <end position="70"/>
    </location>
</feature>
<dbReference type="EMBL" id="BMDG01000009">
    <property type="protein sequence ID" value="GGI09752.1"/>
    <property type="molecule type" value="Genomic_DNA"/>
</dbReference>
<evidence type="ECO:0000313" key="2">
    <source>
        <dbReference type="EMBL" id="GGI09752.1"/>
    </source>
</evidence>
<comment type="caution">
    <text evidence="2">The sequence shown here is derived from an EMBL/GenBank/DDBJ whole genome shotgun (WGS) entry which is preliminary data.</text>
</comment>